<dbReference type="EMBL" id="CP012159">
    <property type="protein sequence ID" value="AKT38799.1"/>
    <property type="molecule type" value="Genomic_DNA"/>
</dbReference>
<dbReference type="InterPro" id="IPR012924">
    <property type="entry name" value="TfuA_core"/>
</dbReference>
<dbReference type="STRING" id="52.CMC5_029450"/>
<name>A0A0K1ED75_CHOCO</name>
<sequence length="250" mass="27139">MKVVIFLGPTLSVTEASGVLEATYLPPAAQGDVYRAACERPAAIGIIDGYFDHVPSVSHKEILWTMKEGIHVFGAASMGALRAAELATFGMEGIGDVYESFRRGHIDADDEVATAHAPAEGGYRPLSVAMVDIRATLAGAVRDGVIGVDTQKKLIGLARSSFYADRSYPSLLGSASDAGLLDSEIAALRSYLPERRVDRKRLDALELLRTMDRRVKSGITPKQVRYHFQHTEAWEQIAQGARRLRATDPA</sequence>
<protein>
    <recommendedName>
        <fullName evidence="1">TfuA-like core domain-containing protein</fullName>
    </recommendedName>
</protein>
<dbReference type="AlphaFoldDB" id="A0A0K1ED75"/>
<dbReference type="OrthoDB" id="118811at2"/>
<gene>
    <name evidence="2" type="ORF">CMC5_029450</name>
</gene>
<dbReference type="Proteomes" id="UP000067626">
    <property type="component" value="Chromosome"/>
</dbReference>
<dbReference type="RefSeq" id="WP_050430982.1">
    <property type="nucleotide sequence ID" value="NZ_CP012159.1"/>
</dbReference>
<accession>A0A0K1ED75</accession>
<dbReference type="Pfam" id="PF07812">
    <property type="entry name" value="TfuA"/>
    <property type="match status" value="1"/>
</dbReference>
<dbReference type="KEGG" id="ccro:CMC5_029450"/>
<organism evidence="2 3">
    <name type="scientific">Chondromyces crocatus</name>
    <dbReference type="NCBI Taxonomy" id="52"/>
    <lineage>
        <taxon>Bacteria</taxon>
        <taxon>Pseudomonadati</taxon>
        <taxon>Myxococcota</taxon>
        <taxon>Polyangia</taxon>
        <taxon>Polyangiales</taxon>
        <taxon>Polyangiaceae</taxon>
        <taxon>Chondromyces</taxon>
    </lineage>
</organism>
<evidence type="ECO:0000313" key="2">
    <source>
        <dbReference type="EMBL" id="AKT38799.1"/>
    </source>
</evidence>
<evidence type="ECO:0000313" key="3">
    <source>
        <dbReference type="Proteomes" id="UP000067626"/>
    </source>
</evidence>
<evidence type="ECO:0000259" key="1">
    <source>
        <dbReference type="Pfam" id="PF07812"/>
    </source>
</evidence>
<feature type="domain" description="TfuA-like core" evidence="1">
    <location>
        <begin position="48"/>
        <end position="167"/>
    </location>
</feature>
<proteinExistence type="predicted"/>
<dbReference type="PATRIC" id="fig|52.7.peg.3240"/>
<keyword evidence="3" id="KW-1185">Reference proteome</keyword>
<reference evidence="2 3" key="1">
    <citation type="submission" date="2015-07" db="EMBL/GenBank/DDBJ databases">
        <title>Genome analysis of myxobacterium Chondromyces crocatus Cm c5 reveals a high potential for natural compound synthesis and the genetic basis for the loss of fruiting body formation.</title>
        <authorList>
            <person name="Zaburannyi N."/>
            <person name="Bunk B."/>
            <person name="Maier J."/>
            <person name="Overmann J."/>
            <person name="Mueller R."/>
        </authorList>
    </citation>
    <scope>NUCLEOTIDE SEQUENCE [LARGE SCALE GENOMIC DNA]</scope>
    <source>
        <strain evidence="2 3">Cm c5</strain>
    </source>
</reference>